<comment type="caution">
    <text evidence="3">The sequence shown here is derived from an EMBL/GenBank/DDBJ whole genome shotgun (WGS) entry which is preliminary data.</text>
</comment>
<feature type="region of interest" description="Disordered" evidence="1">
    <location>
        <begin position="66"/>
        <end position="95"/>
    </location>
</feature>
<dbReference type="InterPro" id="IPR058931">
    <property type="entry name" value="SnoaL_6"/>
</dbReference>
<evidence type="ECO:0000259" key="2">
    <source>
        <dbReference type="Pfam" id="PF26528"/>
    </source>
</evidence>
<feature type="compositionally biased region" description="Basic and acidic residues" evidence="1">
    <location>
        <begin position="81"/>
        <end position="95"/>
    </location>
</feature>
<accession>A0AAV9XIC0</accession>
<evidence type="ECO:0000313" key="3">
    <source>
        <dbReference type="EMBL" id="KAK6541854.1"/>
    </source>
</evidence>
<keyword evidence="4" id="KW-1185">Reference proteome</keyword>
<dbReference type="EMBL" id="JAVHJO010000003">
    <property type="protein sequence ID" value="KAK6541854.1"/>
    <property type="molecule type" value="Genomic_DNA"/>
</dbReference>
<dbReference type="Pfam" id="PF26528">
    <property type="entry name" value="SnoaL_6"/>
    <property type="match status" value="1"/>
</dbReference>
<reference evidence="3 4" key="1">
    <citation type="submission" date="2019-10" db="EMBL/GenBank/DDBJ databases">
        <authorList>
            <person name="Palmer J.M."/>
        </authorList>
    </citation>
    <scope>NUCLEOTIDE SEQUENCE [LARGE SCALE GENOMIC DNA]</scope>
    <source>
        <strain evidence="3 4">TWF694</strain>
    </source>
</reference>
<protein>
    <recommendedName>
        <fullName evidence="2">SnoaL-like domain-containing protein</fullName>
    </recommendedName>
</protein>
<feature type="domain" description="SnoaL-like" evidence="2">
    <location>
        <begin position="4"/>
        <end position="189"/>
    </location>
</feature>
<evidence type="ECO:0000256" key="1">
    <source>
        <dbReference type="SAM" id="MobiDB-lite"/>
    </source>
</evidence>
<name>A0AAV9XIC0_9PEZI</name>
<dbReference type="Proteomes" id="UP001365542">
    <property type="component" value="Unassembled WGS sequence"/>
</dbReference>
<sequence length="202" mass="23032">MSNQDQSPLTPRLREEYAAYRASQTTLFTDPAKTAIFFSPTCAQICRQMPNYTADNRDIIIKYLQESRQEKPAEDAGGSKPSEEEASKDEKAGSGWKMRELTATERENVPEEFRDRIVPEKWEGRRVVMWDPKGAGKGITNLVGEGRRVVVVNYWWRMEKVPEDGDDEDGEGRWRQCLHDILYIGAEGEWPEGMVNEGEVGA</sequence>
<dbReference type="AlphaFoldDB" id="A0AAV9XIC0"/>
<proteinExistence type="predicted"/>
<evidence type="ECO:0000313" key="4">
    <source>
        <dbReference type="Proteomes" id="UP001365542"/>
    </source>
</evidence>
<gene>
    <name evidence="3" type="ORF">TWF694_007632</name>
</gene>
<organism evidence="3 4">
    <name type="scientific">Orbilia ellipsospora</name>
    <dbReference type="NCBI Taxonomy" id="2528407"/>
    <lineage>
        <taxon>Eukaryota</taxon>
        <taxon>Fungi</taxon>
        <taxon>Dikarya</taxon>
        <taxon>Ascomycota</taxon>
        <taxon>Pezizomycotina</taxon>
        <taxon>Orbiliomycetes</taxon>
        <taxon>Orbiliales</taxon>
        <taxon>Orbiliaceae</taxon>
        <taxon>Orbilia</taxon>
    </lineage>
</organism>